<feature type="compositionally biased region" description="Low complexity" evidence="1">
    <location>
        <begin position="301"/>
        <end position="313"/>
    </location>
</feature>
<protein>
    <submittedName>
        <fullName evidence="2">Hypp5485 protein</fullName>
    </submittedName>
</protein>
<feature type="compositionally biased region" description="Basic and acidic residues" evidence="1">
    <location>
        <begin position="288"/>
        <end position="300"/>
    </location>
</feature>
<name>A0A8J9VD61_BRALA</name>
<evidence type="ECO:0000256" key="1">
    <source>
        <dbReference type="SAM" id="MobiDB-lite"/>
    </source>
</evidence>
<accession>A0A8J9VD61</accession>
<feature type="compositionally biased region" description="Basic and acidic residues" evidence="1">
    <location>
        <begin position="448"/>
        <end position="469"/>
    </location>
</feature>
<evidence type="ECO:0000313" key="2">
    <source>
        <dbReference type="EMBL" id="CAH1237982.1"/>
    </source>
</evidence>
<dbReference type="AlphaFoldDB" id="A0A8J9VD61"/>
<gene>
    <name evidence="2" type="primary">Hypp5485</name>
    <name evidence="2" type="ORF">BLAG_LOCUS2753</name>
</gene>
<dbReference type="Proteomes" id="UP000838412">
    <property type="component" value="Chromosome 10"/>
</dbReference>
<dbReference type="EMBL" id="OV696695">
    <property type="protein sequence ID" value="CAH1237982.1"/>
    <property type="molecule type" value="Genomic_DNA"/>
</dbReference>
<feature type="region of interest" description="Disordered" evidence="1">
    <location>
        <begin position="432"/>
        <end position="469"/>
    </location>
</feature>
<keyword evidence="3" id="KW-1185">Reference proteome</keyword>
<sequence length="469" mass="56967">MACFDWYNLCNQIDHKQPNNFRPIVDTCRIYTGRSKNEHTNEYIPYSASNNRSYDCYNNSWGDHSGWFNYRADKHYDIVFYRDINSEGEYIGWYKYRAAKYIWCYKNKRRHIGRLFYCQRRYNRACFDWYNLCNQIDHKQPNNFRPIVDTCRIYTDRSKYEHTNEYIPYSAGNNRSYDCDINSWGDHSDYAGNNRSFDCDINSWGDHSGRFNYKADKHYDIVFYRDINSEGEYIGWYKYRAAKYIWLDYQRIKNFSPIDYRFRIYSRSSKHDRRKNQGFYNSSKKQAKHFDVNPGRDDSGKNNNGEGQHNHGNQIDHKQPNNFRSIVDACRIYTGRSKYEHTNEYIPYSAGNNRSFDCDINSWGDHSGWFNYKAHKHYDIVFYRDINSEGEYIGWYKYRAAKYIWLHHQRIKNFSPIDYRFRIYRRSSKHDRRKNQGFYNSSNKRAKHFDVNPGRDHIGKNNNRDGQHI</sequence>
<organism evidence="2 3">
    <name type="scientific">Branchiostoma lanceolatum</name>
    <name type="common">Common lancelet</name>
    <name type="synonym">Amphioxus lanceolatum</name>
    <dbReference type="NCBI Taxonomy" id="7740"/>
    <lineage>
        <taxon>Eukaryota</taxon>
        <taxon>Metazoa</taxon>
        <taxon>Chordata</taxon>
        <taxon>Cephalochordata</taxon>
        <taxon>Leptocardii</taxon>
        <taxon>Amphioxiformes</taxon>
        <taxon>Branchiostomatidae</taxon>
        <taxon>Branchiostoma</taxon>
    </lineage>
</organism>
<evidence type="ECO:0000313" key="3">
    <source>
        <dbReference type="Proteomes" id="UP000838412"/>
    </source>
</evidence>
<reference evidence="2" key="1">
    <citation type="submission" date="2022-01" db="EMBL/GenBank/DDBJ databases">
        <authorList>
            <person name="Braso-Vives M."/>
        </authorList>
    </citation>
    <scope>NUCLEOTIDE SEQUENCE</scope>
</reference>
<feature type="region of interest" description="Disordered" evidence="1">
    <location>
        <begin position="273"/>
        <end position="319"/>
    </location>
</feature>
<proteinExistence type="predicted"/>